<dbReference type="Proteomes" id="UP001246858">
    <property type="component" value="Unassembled WGS sequence"/>
</dbReference>
<name>A0ACC6KSD7_9SPHI</name>
<accession>A0ACC6KSD7</accession>
<proteinExistence type="predicted"/>
<organism evidence="1 2">
    <name type="scientific">Pedobacter africanus</name>
    <dbReference type="NCBI Taxonomy" id="151894"/>
    <lineage>
        <taxon>Bacteria</taxon>
        <taxon>Pseudomonadati</taxon>
        <taxon>Bacteroidota</taxon>
        <taxon>Sphingobacteriia</taxon>
        <taxon>Sphingobacteriales</taxon>
        <taxon>Sphingobacteriaceae</taxon>
        <taxon>Pedobacter</taxon>
    </lineage>
</organism>
<evidence type="ECO:0000313" key="2">
    <source>
        <dbReference type="Proteomes" id="UP001246858"/>
    </source>
</evidence>
<protein>
    <submittedName>
        <fullName evidence="1">3-methyladenine DNA glycosylase AlkC</fullName>
    </submittedName>
</protein>
<gene>
    <name evidence="1" type="ORF">J2X78_000563</name>
</gene>
<dbReference type="EMBL" id="JAVDTF010000001">
    <property type="protein sequence ID" value="MDR6782011.1"/>
    <property type="molecule type" value="Genomic_DNA"/>
</dbReference>
<evidence type="ECO:0000313" key="1">
    <source>
        <dbReference type="EMBL" id="MDR6782011.1"/>
    </source>
</evidence>
<keyword evidence="2" id="KW-1185">Reference proteome</keyword>
<comment type="caution">
    <text evidence="1">The sequence shown here is derived from an EMBL/GenBank/DDBJ whole genome shotgun (WGS) entry which is preliminary data.</text>
</comment>
<sequence length="363" mass="41822">MEPLKEMFNLEFYQHYATVFSDADRNFNAPAFLKDVTANLHELELNGRLRNTAVVLQKHLPKGFEAAVDVLYKAAPALKRGYTALVLPDFVGLYGKEHFQRAMEALRDFTSLGSSEFAIREFLRMDLDKTLKVMQYWAEDKDEHVRRLASEGSRPRLPWSFKLEQLIKNPALTTGILERLKSDESAYVRKSVANHLNDISKDNTGYMLQLVKSWDSSNPHTSWIIKHASRTLIKKGNQESLSLFAFEKAVKLQIDNFILSSNLLHLGQTLQFGFELKSLKDQPQKLVVDYAVHYIKASGEQSKKVFKLKELTLRPHQVLQITKKQLFKDLTTRKHYSGTHILEIIVNGKVFGTREFDLFCQCR</sequence>
<reference evidence="1" key="1">
    <citation type="submission" date="2023-07" db="EMBL/GenBank/DDBJ databases">
        <title>Sorghum-associated microbial communities from plants grown in Nebraska, USA.</title>
        <authorList>
            <person name="Schachtman D."/>
        </authorList>
    </citation>
    <scope>NUCLEOTIDE SEQUENCE</scope>
    <source>
        <strain evidence="1">2697</strain>
    </source>
</reference>